<dbReference type="Proteomes" id="UP000738349">
    <property type="component" value="Unassembled WGS sequence"/>
</dbReference>
<proteinExistence type="predicted"/>
<comment type="caution">
    <text evidence="1">The sequence shown here is derived from an EMBL/GenBank/DDBJ whole genome shotgun (WGS) entry which is preliminary data.</text>
</comment>
<sequence>MRLANMKLNIVDYNDVQLDLDTGVPTNFNTNFHTADEAPDLPIPTNKPYSFGRWLPLILSSRGLNAAAVQTVRLSRAQVRIAVEAAGASVHTRVLNRVYAEDLEEEVHSAFGGLSFPKEGLFMRLGACSPKDGAHTVPGQLSLHSINDIILRLTTSGRALTTFNNMLNSDAQDIRIFFLPFDARMKTQREYRVFCVPGSLRISAVSQYQWHKPWMFAGKSVEERGAIARRIMAGIEELHAKIMGDLRGDEDDVLLAQQGFTFDVLYDEERECCELIELNTFGVRSACGSCLFHWVKDRDLLYGQDAEDVEFRVAV</sequence>
<accession>A0A9P9FPL3</accession>
<gene>
    <name evidence="1" type="ORF">EDB81DRAFT_782196</name>
</gene>
<protein>
    <recommendedName>
        <fullName evidence="3">Cell division cycle protein 123</fullName>
    </recommendedName>
</protein>
<evidence type="ECO:0000313" key="2">
    <source>
        <dbReference type="Proteomes" id="UP000738349"/>
    </source>
</evidence>
<dbReference type="AlphaFoldDB" id="A0A9P9FPL3"/>
<evidence type="ECO:0008006" key="3">
    <source>
        <dbReference type="Google" id="ProtNLM"/>
    </source>
</evidence>
<keyword evidence="2" id="KW-1185">Reference proteome</keyword>
<name>A0A9P9FPL3_9HYPO</name>
<organism evidence="1 2">
    <name type="scientific">Dactylonectria macrodidyma</name>
    <dbReference type="NCBI Taxonomy" id="307937"/>
    <lineage>
        <taxon>Eukaryota</taxon>
        <taxon>Fungi</taxon>
        <taxon>Dikarya</taxon>
        <taxon>Ascomycota</taxon>
        <taxon>Pezizomycotina</taxon>
        <taxon>Sordariomycetes</taxon>
        <taxon>Hypocreomycetidae</taxon>
        <taxon>Hypocreales</taxon>
        <taxon>Nectriaceae</taxon>
        <taxon>Dactylonectria</taxon>
    </lineage>
</organism>
<reference evidence="1" key="1">
    <citation type="journal article" date="2021" name="Nat. Commun.">
        <title>Genetic determinants of endophytism in the Arabidopsis root mycobiome.</title>
        <authorList>
            <person name="Mesny F."/>
            <person name="Miyauchi S."/>
            <person name="Thiergart T."/>
            <person name="Pickel B."/>
            <person name="Atanasova L."/>
            <person name="Karlsson M."/>
            <person name="Huettel B."/>
            <person name="Barry K.W."/>
            <person name="Haridas S."/>
            <person name="Chen C."/>
            <person name="Bauer D."/>
            <person name="Andreopoulos W."/>
            <person name="Pangilinan J."/>
            <person name="LaButti K."/>
            <person name="Riley R."/>
            <person name="Lipzen A."/>
            <person name="Clum A."/>
            <person name="Drula E."/>
            <person name="Henrissat B."/>
            <person name="Kohler A."/>
            <person name="Grigoriev I.V."/>
            <person name="Martin F.M."/>
            <person name="Hacquard S."/>
        </authorList>
    </citation>
    <scope>NUCLEOTIDE SEQUENCE</scope>
    <source>
        <strain evidence="1">MPI-CAGE-AT-0147</strain>
    </source>
</reference>
<evidence type="ECO:0000313" key="1">
    <source>
        <dbReference type="EMBL" id="KAH7166368.1"/>
    </source>
</evidence>
<dbReference type="EMBL" id="JAGMUV010000003">
    <property type="protein sequence ID" value="KAH7166368.1"/>
    <property type="molecule type" value="Genomic_DNA"/>
</dbReference>
<dbReference type="OrthoDB" id="360540at2759"/>